<dbReference type="OrthoDB" id="10249433at2759"/>
<dbReference type="Pfam" id="PF13966">
    <property type="entry name" value="zf-RVT"/>
    <property type="match status" value="1"/>
</dbReference>
<dbReference type="AlphaFoldDB" id="A0A438KKZ1"/>
<dbReference type="PANTHER" id="PTHR33116:SF78">
    <property type="entry name" value="OS12G0587133 PROTEIN"/>
    <property type="match status" value="1"/>
</dbReference>
<gene>
    <name evidence="2" type="primary">LORF2_204</name>
    <name evidence="2" type="ORF">CK203_001389</name>
</gene>
<dbReference type="InterPro" id="IPR036691">
    <property type="entry name" value="Endo/exonu/phosph_ase_sf"/>
</dbReference>
<dbReference type="Proteomes" id="UP000288805">
    <property type="component" value="Unassembled WGS sequence"/>
</dbReference>
<feature type="domain" description="Reverse transcriptase" evidence="1">
    <location>
        <begin position="487"/>
        <end position="742"/>
    </location>
</feature>
<dbReference type="Gene3D" id="3.60.10.10">
    <property type="entry name" value="Endonuclease/exonuclease/phosphatase"/>
    <property type="match status" value="1"/>
</dbReference>
<reference evidence="2 3" key="1">
    <citation type="journal article" date="2018" name="PLoS Genet.">
        <title>Population sequencing reveals clonal diversity and ancestral inbreeding in the grapevine cultivar Chardonnay.</title>
        <authorList>
            <person name="Roach M.J."/>
            <person name="Johnson D.L."/>
            <person name="Bohlmann J."/>
            <person name="van Vuuren H.J."/>
            <person name="Jones S.J."/>
            <person name="Pretorius I.S."/>
            <person name="Schmidt S.A."/>
            <person name="Borneman A.R."/>
        </authorList>
    </citation>
    <scope>NUCLEOTIDE SEQUENCE [LARGE SCALE GENOMIC DNA]</scope>
    <source>
        <strain evidence="3">cv. Chardonnay</strain>
        <tissue evidence="2">Leaf</tissue>
    </source>
</reference>
<dbReference type="GO" id="GO:0003824">
    <property type="term" value="F:catalytic activity"/>
    <property type="evidence" value="ECO:0007669"/>
    <property type="project" value="InterPro"/>
</dbReference>
<dbReference type="PANTHER" id="PTHR33116">
    <property type="entry name" value="REVERSE TRANSCRIPTASE ZINC-BINDING DOMAIN-CONTAINING PROTEIN-RELATED-RELATED"/>
    <property type="match status" value="1"/>
</dbReference>
<dbReference type="CDD" id="cd01650">
    <property type="entry name" value="RT_nLTR_like"/>
    <property type="match status" value="1"/>
</dbReference>
<comment type="caution">
    <text evidence="2">The sequence shown here is derived from an EMBL/GenBank/DDBJ whole genome shotgun (WGS) entry which is preliminary data.</text>
</comment>
<protein>
    <submittedName>
        <fullName evidence="2">LINE-1 retrotransposable element ORF2 protein</fullName>
    </submittedName>
</protein>
<proteinExistence type="predicted"/>
<dbReference type="SUPFAM" id="SSF56672">
    <property type="entry name" value="DNA/RNA polymerases"/>
    <property type="match status" value="1"/>
</dbReference>
<evidence type="ECO:0000259" key="1">
    <source>
        <dbReference type="PROSITE" id="PS50878"/>
    </source>
</evidence>
<sequence>MQEDKWEESDLAKFSHFLGFPTEGLEKEILKFLSQIRKRREKIHKRLGSGQRAPDCDCPMKMKILSWNVRGANDSSKRKVIKTFIRNQRVDVICIQETKIQAMSDYIARSIGSGRFIEWKAVNAEGASGGILVCWDKRSLEVLDWEEGQFTLSCRFRNVENGVSWIFTGVYGPFSKMERETLWDELGAIRGLWEDPWCIGGDFNITLFPRERSSQRRMNSAMRKFAEIMDDLGLMDLPLQGGECTWNGGQNNQIWARLDRFLVSPSWTDQYNGISQCRLPRPVEGFKDLVRSWWQGIERSFGKLETNKSVALQQVEFWDREESGRILTVEETELKKEAKENYRKWVTMEETHWRQLSREIWLKEGDRNTGFFHRMASAHCRNNQLERIKINGEWLLEEQEIREGIASTFQSLLSEDMGWKADIGGLRLDRISQQEAETLERPFTEEEIYVALMEMNGDKAPGPDGFTMAFWQSCWDFIKEEILEMFKDFYDHSSFLKSLNNTFLLLAKVLANRLKKVVGKVVSTSQNAFVKGRQILDASLIANEVIDTWQKQKEKGIICKLDIEKAYDSINWKFLVKVLQKMGFGSKWVGWMWSCLSSAKFSVLVNGVPAGFFPSTKGLRQGDPLSPYLFIMGMEVLDVLIRRAVEGGFLSGCNIRGGSGPSLNISHLFFADDTMVFCEAKKDHLTYLGWILFWFEVASGLRINLAKSEIIPVGEVVEVEELAVELGCRVGTLPSQYLGLPLGAPNRAPYIWDGVEERVRRRLALWKRQYISKGGRVTLIKSTLASMPIYQMSIFRMPKVVVRRIEKVQRDFLWGGGNMERKVHLVKWEVVCTDKDKGGLGLRKLALLNKALLGKWIWRYAGEKNILWRQVIKVKYGQEGLDWRPKKGNGAIGVGVWKEIWKESDWCWDNMSFRVGKGNMICFWTDVWCSDSSLAQRFPHLFGMAAHKSLTVEEMWDQNSGQGNWNLHFLRDFNDWEIELVGEFLHILRGFKPSLEEDSVIWRKGRSGQFRVKEAYRLLTNSDVMGFPYKSIWVARVPTKVAFFAWEASWGKVLTLDSLQRRGFQLPNRCFLCECEEESVNHILIYCTVVRALWDIVFGLVDVKWVSPGTVKEVLASWRGSCVGKKRKKIWDAIPLCIFWTVVNSRGDVLQCSHYVPIVSPDGKPLPCVIYCHGNRFHVDISELSTVQNMVLVAVEKRALSSSWFHQSTANCASNLTETELMHPFGPSCGTQF</sequence>
<dbReference type="InterPro" id="IPR043502">
    <property type="entry name" value="DNA/RNA_pol_sf"/>
</dbReference>
<dbReference type="InterPro" id="IPR026960">
    <property type="entry name" value="RVT-Znf"/>
</dbReference>
<dbReference type="Pfam" id="PF03372">
    <property type="entry name" value="Exo_endo_phos"/>
    <property type="match status" value="1"/>
</dbReference>
<dbReference type="EMBL" id="QGNW01000004">
    <property type="protein sequence ID" value="RVX21873.1"/>
    <property type="molecule type" value="Genomic_DNA"/>
</dbReference>
<dbReference type="PROSITE" id="PS50878">
    <property type="entry name" value="RT_POL"/>
    <property type="match status" value="1"/>
</dbReference>
<accession>A0A438KKZ1</accession>
<evidence type="ECO:0000313" key="3">
    <source>
        <dbReference type="Proteomes" id="UP000288805"/>
    </source>
</evidence>
<name>A0A438KKZ1_VITVI</name>
<dbReference type="InterPro" id="IPR000477">
    <property type="entry name" value="RT_dom"/>
</dbReference>
<evidence type="ECO:0000313" key="2">
    <source>
        <dbReference type="EMBL" id="RVX21873.1"/>
    </source>
</evidence>
<dbReference type="SUPFAM" id="SSF56219">
    <property type="entry name" value="DNase I-like"/>
    <property type="match status" value="1"/>
</dbReference>
<dbReference type="Pfam" id="PF00078">
    <property type="entry name" value="RVT_1"/>
    <property type="match status" value="1"/>
</dbReference>
<dbReference type="InterPro" id="IPR005135">
    <property type="entry name" value="Endo/exonuclease/phosphatase"/>
</dbReference>
<organism evidence="2 3">
    <name type="scientific">Vitis vinifera</name>
    <name type="common">Grape</name>
    <dbReference type="NCBI Taxonomy" id="29760"/>
    <lineage>
        <taxon>Eukaryota</taxon>
        <taxon>Viridiplantae</taxon>
        <taxon>Streptophyta</taxon>
        <taxon>Embryophyta</taxon>
        <taxon>Tracheophyta</taxon>
        <taxon>Spermatophyta</taxon>
        <taxon>Magnoliopsida</taxon>
        <taxon>eudicotyledons</taxon>
        <taxon>Gunneridae</taxon>
        <taxon>Pentapetalae</taxon>
        <taxon>rosids</taxon>
        <taxon>Vitales</taxon>
        <taxon>Vitaceae</taxon>
        <taxon>Viteae</taxon>
        <taxon>Vitis</taxon>
    </lineage>
</organism>